<keyword evidence="5" id="KW-1185">Reference proteome</keyword>
<gene>
    <name evidence="4" type="ORF">M2350_003128</name>
</gene>
<evidence type="ECO:0000256" key="2">
    <source>
        <dbReference type="ARBA" id="ARBA00023315"/>
    </source>
</evidence>
<sequence>MSQKVAEPPTQPAFVIRPAKRRELEDLIEVYKSGYEGLEEYAERTEEDIRDYLEWLYDGDPNGFLVAEANGELIGFVSVHSDWWDRRYQRRTAEIHELVVRKDWQSKGVGRALMMAALDYARAQGCDYASLWVGEGNWKAREWYRRLGFEEVGKGWGVWVRMVKKLQDEL</sequence>
<feature type="domain" description="N-acetyltransferase" evidence="3">
    <location>
        <begin position="14"/>
        <end position="167"/>
    </location>
</feature>
<keyword evidence="1" id="KW-0808">Transferase</keyword>
<organism evidence="4 5">
    <name type="scientific">Candidatus Fervidibacter sacchari</name>
    <dbReference type="NCBI Taxonomy" id="1448929"/>
    <lineage>
        <taxon>Bacteria</taxon>
        <taxon>Candidatus Fervidibacterota</taxon>
        <taxon>Candidatus Fervidibacter</taxon>
    </lineage>
</organism>
<dbReference type="PANTHER" id="PTHR43877">
    <property type="entry name" value="AMINOALKYLPHOSPHONATE N-ACETYLTRANSFERASE-RELATED-RELATED"/>
    <property type="match status" value="1"/>
</dbReference>
<dbReference type="Pfam" id="PF00583">
    <property type="entry name" value="Acetyltransf_1"/>
    <property type="match status" value="1"/>
</dbReference>
<evidence type="ECO:0000256" key="1">
    <source>
        <dbReference type="ARBA" id="ARBA00022679"/>
    </source>
</evidence>
<accession>A0ABT2ERU6</accession>
<evidence type="ECO:0000313" key="5">
    <source>
        <dbReference type="Proteomes" id="UP001204798"/>
    </source>
</evidence>
<proteinExistence type="predicted"/>
<name>A0ABT2ERU6_9BACT</name>
<dbReference type="SUPFAM" id="SSF55729">
    <property type="entry name" value="Acyl-CoA N-acyltransferases (Nat)"/>
    <property type="match status" value="1"/>
</dbReference>
<dbReference type="CDD" id="cd04301">
    <property type="entry name" value="NAT_SF"/>
    <property type="match status" value="1"/>
</dbReference>
<dbReference type="RefSeq" id="WP_259100713.1">
    <property type="nucleotide sequence ID" value="NZ_CP130454.1"/>
</dbReference>
<dbReference type="InterPro" id="IPR050832">
    <property type="entry name" value="Bact_Acetyltransf"/>
</dbReference>
<dbReference type="Gene3D" id="3.40.630.30">
    <property type="match status" value="1"/>
</dbReference>
<keyword evidence="2" id="KW-0012">Acyltransferase</keyword>
<dbReference type="InterPro" id="IPR000182">
    <property type="entry name" value="GNAT_dom"/>
</dbReference>
<protein>
    <submittedName>
        <fullName evidence="4">Ribosomal protein S18 acetylase RimI-like enzyme</fullName>
    </submittedName>
</protein>
<dbReference type="InterPro" id="IPR016181">
    <property type="entry name" value="Acyl_CoA_acyltransferase"/>
</dbReference>
<comment type="caution">
    <text evidence="4">The sequence shown here is derived from an EMBL/GenBank/DDBJ whole genome shotgun (WGS) entry which is preliminary data.</text>
</comment>
<dbReference type="Proteomes" id="UP001204798">
    <property type="component" value="Unassembled WGS sequence"/>
</dbReference>
<dbReference type="EMBL" id="JANUCP010000006">
    <property type="protein sequence ID" value="MCS3920693.1"/>
    <property type="molecule type" value="Genomic_DNA"/>
</dbReference>
<evidence type="ECO:0000259" key="3">
    <source>
        <dbReference type="PROSITE" id="PS51186"/>
    </source>
</evidence>
<dbReference type="PROSITE" id="PS51186">
    <property type="entry name" value="GNAT"/>
    <property type="match status" value="1"/>
</dbReference>
<reference evidence="4 5" key="1">
    <citation type="submission" date="2022-08" db="EMBL/GenBank/DDBJ databases">
        <title>Bacterial and archaeal communities from various locations to study Microbial Dark Matter (Phase II).</title>
        <authorList>
            <person name="Stepanauskas R."/>
        </authorList>
    </citation>
    <scope>NUCLEOTIDE SEQUENCE [LARGE SCALE GENOMIC DNA]</scope>
    <source>
        <strain evidence="4 5">PD1</strain>
    </source>
</reference>
<evidence type="ECO:0000313" key="4">
    <source>
        <dbReference type="EMBL" id="MCS3920693.1"/>
    </source>
</evidence>